<feature type="region of interest" description="Disordered" evidence="1">
    <location>
        <begin position="1"/>
        <end position="28"/>
    </location>
</feature>
<sequence>MYGEDTMGRDLTKSLPQNVQQQLSNRQRNAKMSYQNFEVNDRIADGDDWELSMPPKAQTHSLNNLKTKVMAITTTRKPLMEALVLNSGIENQEDAVETLLPMDLKNDYRQHLQEMKETTAATGVMAARPSFTTTNVIGSSSNNNNNKITRNNIKANYQDNRDLVTTPDSSSSSSSYSSSNTMEMLFNDRHPEKKPNITDKATSATSPTSSTSLSDSLLDYVLLEYMTKTKQNLTRILESNKDSAKERNSTLTTLSNFERIQQQLEFLQKNADKLKKFQQVEERKKNASLSPTMAIESNDANELGERDGSGFKEATQNNDNNFQIDNKGQYLGQTIGTNEGGRNNMKENTNGDEQEMHNLNTAMNLSQEFQTENTGNLIVIGNLNNKTNKEDKFQDMPKDDKENNKKNNTIIKYLQDVENAMRDSEIVLGSQKNNKNESISNNSDVAANPVSQQISLEASSSNGFGLNNVSPDTMSNKQMPGLVNSSLKAKDTDNSTESNREIMVESIINNLKTLSQSSENNPTYKNSSAKENVAMISFIKNLENLNITSFLKPTSNETVASDKEWKLGNNEPMKQVLSNHQETLKKSEDLQLLSQNDHSEYLPYVDEDKLLALIKKLKNIRDNSGKENDYLNGDQQAPNDSTTHATSVGENVLKNPIGFTIEMWNQSLSTSSEVLPIDIKTGDTDISGANIPITDPTVKDVPFTDQPESSENFSRHVNPSPSTGLTTELLNEDMLTATEMAKSERKTPATVNIELAPVDTPTTEIVVPSPETEVPSSELPTPDIQDRSSSAEPIFSEISMTEFESTSTELPTTGNNDLNRKTNEESPSSDFTTKLRRENVPSKVVDEREENISLTEERSKVNMLITEAPITKTMFLSTEPISTDSPTTVNVASLTESVTTSFRNSKTNISADSREDLLKRGDVNALIEEQLNFNMTTSTPEPLATEILSTEPTLTELLTTEFGSFLTESTTETESNASKVSSIEAESSIKKMLLTEPSTTEPTLTESSTTESESLLTEATTGTDSNNQNFSSNEPESPLLEMLPTEPSTTEILSTEPTLTDSSTTEFGSLLKESTTETESRSTELPKNEAESLIQEMIPIEPSITEMLSTEPTLTESSITELKSMLTESTTGTESAITEVPSTVTESSFEEMLFTEPSVTDMELEKPEKEKPKNEVKGQESETIITEKPTKEVTSIEALLPHNQMGEAYIPVKVVYSTTNPTDETLPAALPINKNNVSNPEQLKDKTIPKSELVSEPEILKEEILSKSQPNVNSVNSSASPEPFTANSALPLTKSEVKAIIPKENLTFEIFTKDLKKINTVTPIGQEPTTEVVELDPLTTEESTTEITFTTETTSEHQKLLPERITMTAELKTPTTESSSITEDLTTESITTEATLRDLQISDKTTESQTDGPSTEKLLTEMSTTEENFTEPSTTYTPLTDSLTTEGLSTEPSLLTEDFLTTEIFLTEPPTTKVPSTENVAQNKTEPTTNTFSTEMPHTKLTQNKAAFGEIPAAESLTTTTVISTTLESGTSEMPFRDQLVVDLSKKVKGTKGSTTELPIIELPKLATVDQHENKTLPGDILTTKPERISEALVISTEHPNTSKSSITKKAGILTTEFSASKISPAPKNDSVRIVTSENTLQNLQSTTVSTITELPTLSTLLTNPITDLPTASVTEMPTMDSLTTIPVTKWPTFDSNSDLPTSDNGSQIQHLNNFKENSETFTTNSLKVLENSTTSTKNHNMEIYVSEQTELPTTTFMTTEWPILNKAEKGKAPTLNGLKDLENLNSLGMELETSKPDESIYESIADIVEDITNTDIHNINDLREKISSSAAENVAGPSFEKKNTPADLNTDALATPDNIEMTIKRKPNVNHTESEVLNSIENWQNKNLNNSTIKLINETSNSTKELPINEKHMVHELPMIPRPGSVDSSLDDPKILINGSVDKLQMELPTSSGTMELPTKLTTNGMPILDQIPNSDESFKASQSTQILLENPEADLALEETLYDYELPTTFELPSQEYIPFDSSPNPDGNSENTSTQIHKNKYSNENFEPLPSSLEEKEIKSESPEISTSGSDPTHFDDNIQSILWQLREQSTHNQTNKSISLHNTPNNSAVVYAGPHGPIANSQSSSSSSTNDTELKPQDTTANLDELITIRGNSLQEISGINKMSQQGQNIPTKCPDNNNNNKDPKRGKLHEDGAATVNCFTTQTMQLTTLPLPSTMAAAPAEITTGPGPAIPTREFKDHNDNEDANDEDEYYDDDDDNEEEEGEEGRPDSDEEMLIMALTETIENQEGGIEKWSTFKNNHLNNGSLTKADNGNDDDAAVQMEAIMADENAYDDVHAAAGSEGGGEVPNKYEDGVSGSNVKHFRNAGNVNGDDDDDDNDDSGDAHADEGSINDKDAIRPKTKVNGQDMVNVETTSRLKDTTQMDTEDADIETKPIGQSTNNEFKITATMEKNMKPIHTGVVQGEVSTIETKLLDISKLSLSDNDDMVTKNREGMKEMEFNPSSSDAENDEINNGKIAITGQKDYKGNEKETLIENHLQHHRPMTALANDEKQHQHHKKLTKDELEKEFRAMEKALNAHFLRANVKTLDSLVQQVEQLSQLADIFLGTETLSHLQRSSSHTNGKPDTSTKRKKKHQPTLKHILTSEHHSGREEITPTNWWHSLPYAEITKFLNSIFDTPTSNGRTIAAGNGVDLTLSRSPTKRQPSHQNQGTT</sequence>
<dbReference type="STRING" id="7370.A0A1I8MTG0"/>
<feature type="compositionally biased region" description="Basic and acidic residues" evidence="1">
    <location>
        <begin position="2645"/>
        <end position="2655"/>
    </location>
</feature>
<dbReference type="VEuPathDB" id="VectorBase:MDOMA2_019538"/>
<dbReference type="eggNOG" id="KOG1217">
    <property type="taxonomic scope" value="Eukaryota"/>
</dbReference>
<feature type="compositionally biased region" description="Polar residues" evidence="1">
    <location>
        <begin position="2024"/>
        <end position="2039"/>
    </location>
</feature>
<feature type="compositionally biased region" description="Acidic residues" evidence="1">
    <location>
        <begin position="2247"/>
        <end position="2276"/>
    </location>
</feature>
<dbReference type="VEuPathDB" id="VectorBase:MDOA008280"/>
<feature type="compositionally biased region" description="Polar residues" evidence="1">
    <location>
        <begin position="1046"/>
        <end position="1067"/>
    </location>
</feature>
<evidence type="ECO:0000313" key="2">
    <source>
        <dbReference type="EnsemblMetazoa" id="MDOA008280-PA"/>
    </source>
</evidence>
<feature type="compositionally biased region" description="Low complexity" evidence="1">
    <location>
        <begin position="1432"/>
        <end position="1445"/>
    </location>
</feature>
<feature type="compositionally biased region" description="Polar residues" evidence="1">
    <location>
        <begin position="2092"/>
        <end position="2112"/>
    </location>
</feature>
<feature type="compositionally biased region" description="Polar residues" evidence="1">
    <location>
        <begin position="706"/>
        <end position="725"/>
    </location>
</feature>
<feature type="compositionally biased region" description="Low complexity" evidence="1">
    <location>
        <begin position="198"/>
        <end position="213"/>
    </location>
</feature>
<feature type="compositionally biased region" description="Polar residues" evidence="1">
    <location>
        <begin position="1022"/>
        <end position="1035"/>
    </location>
</feature>
<reference evidence="2" key="1">
    <citation type="submission" date="2020-05" db="UniProtKB">
        <authorList>
            <consortium name="EnsemblMetazoa"/>
        </authorList>
    </citation>
    <scope>IDENTIFICATION</scope>
    <source>
        <strain evidence="2">Aabys</strain>
    </source>
</reference>
<feature type="region of interest" description="Disordered" evidence="1">
    <location>
        <begin position="1469"/>
        <end position="1495"/>
    </location>
</feature>
<feature type="region of interest" description="Disordered" evidence="1">
    <location>
        <begin position="2167"/>
        <end position="2194"/>
    </location>
</feature>
<feature type="region of interest" description="Disordered" evidence="1">
    <location>
        <begin position="462"/>
        <end position="499"/>
    </location>
</feature>
<feature type="compositionally biased region" description="Basic and acidic residues" evidence="1">
    <location>
        <begin position="1"/>
        <end position="12"/>
    </location>
</feature>
<dbReference type="EnsemblMetazoa" id="MDOA008280-RA">
    <property type="protein sequence ID" value="MDOA008280-PA"/>
    <property type="gene ID" value="MDOA008280"/>
</dbReference>
<organism evidence="2">
    <name type="scientific">Musca domestica</name>
    <name type="common">House fly</name>
    <dbReference type="NCBI Taxonomy" id="7370"/>
    <lineage>
        <taxon>Eukaryota</taxon>
        <taxon>Metazoa</taxon>
        <taxon>Ecdysozoa</taxon>
        <taxon>Arthropoda</taxon>
        <taxon>Hexapoda</taxon>
        <taxon>Insecta</taxon>
        <taxon>Pterygota</taxon>
        <taxon>Neoptera</taxon>
        <taxon>Endopterygota</taxon>
        <taxon>Diptera</taxon>
        <taxon>Brachycera</taxon>
        <taxon>Muscomorpha</taxon>
        <taxon>Muscoidea</taxon>
        <taxon>Muscidae</taxon>
        <taxon>Musca</taxon>
    </lineage>
</organism>
<feature type="region of interest" description="Disordered" evidence="1">
    <location>
        <begin position="2696"/>
        <end position="2715"/>
    </location>
</feature>
<feature type="compositionally biased region" description="Basic and acidic residues" evidence="1">
    <location>
        <begin position="833"/>
        <end position="846"/>
    </location>
</feature>
<feature type="region of interest" description="Disordered" evidence="1">
    <location>
        <begin position="1421"/>
        <end position="1449"/>
    </location>
</feature>
<proteinExistence type="predicted"/>
<feature type="region of interest" description="Disordered" evidence="1">
    <location>
        <begin position="765"/>
        <end position="851"/>
    </location>
</feature>
<feature type="compositionally biased region" description="Polar residues" evidence="1">
    <location>
        <begin position="14"/>
        <end position="28"/>
    </location>
</feature>
<feature type="region of interest" description="Disordered" evidence="1">
    <location>
        <begin position="2017"/>
        <end position="2079"/>
    </location>
</feature>
<name>A0A1I8MTG0_MUSDO</name>
<feature type="compositionally biased region" description="Basic and acidic residues" evidence="1">
    <location>
        <begin position="1074"/>
        <end position="1090"/>
    </location>
</feature>
<feature type="region of interest" description="Disordered" evidence="1">
    <location>
        <begin position="624"/>
        <end position="648"/>
    </location>
</feature>
<feature type="region of interest" description="Disordered" evidence="1">
    <location>
        <begin position="2224"/>
        <end position="2276"/>
    </location>
</feature>
<feature type="compositionally biased region" description="Polar residues" evidence="1">
    <location>
        <begin position="2615"/>
        <end position="2628"/>
    </location>
</feature>
<feature type="region of interest" description="Disordered" evidence="1">
    <location>
        <begin position="705"/>
        <end position="725"/>
    </location>
</feature>
<feature type="region of interest" description="Disordered" evidence="1">
    <location>
        <begin position="2340"/>
        <end position="2408"/>
    </location>
</feature>
<feature type="region of interest" description="Disordered" evidence="1">
    <location>
        <begin position="990"/>
        <end position="1090"/>
    </location>
</feature>
<feature type="region of interest" description="Disordered" evidence="1">
    <location>
        <begin position="133"/>
        <end position="213"/>
    </location>
</feature>
<feature type="compositionally biased region" description="Polar residues" evidence="1">
    <location>
        <begin position="1421"/>
        <end position="1431"/>
    </location>
</feature>
<feature type="compositionally biased region" description="Low complexity" evidence="1">
    <location>
        <begin position="994"/>
        <end position="1021"/>
    </location>
</feature>
<feature type="compositionally biased region" description="Basic and acidic residues" evidence="1">
    <location>
        <begin position="186"/>
        <end position="197"/>
    </location>
</feature>
<accession>A0A1I8MTG0</accession>
<feature type="region of interest" description="Disordered" evidence="1">
    <location>
        <begin position="2092"/>
        <end position="2143"/>
    </location>
</feature>
<feature type="compositionally biased region" description="Low complexity" evidence="1">
    <location>
        <begin position="169"/>
        <end position="179"/>
    </location>
</feature>
<feature type="compositionally biased region" description="Polar residues" evidence="1">
    <location>
        <begin position="798"/>
        <end position="817"/>
    </location>
</feature>
<feature type="compositionally biased region" description="Basic and acidic residues" evidence="1">
    <location>
        <begin position="1163"/>
        <end position="1180"/>
    </location>
</feature>
<evidence type="ECO:0000256" key="1">
    <source>
        <dbReference type="SAM" id="MobiDB-lite"/>
    </source>
</evidence>
<feature type="compositionally biased region" description="Basic and acidic residues" evidence="1">
    <location>
        <begin position="488"/>
        <end position="499"/>
    </location>
</feature>
<protein>
    <submittedName>
        <fullName evidence="2">Uncharacterized protein</fullName>
    </submittedName>
</protein>
<feature type="compositionally biased region" description="Polar residues" evidence="1">
    <location>
        <begin position="462"/>
        <end position="487"/>
    </location>
</feature>
<feature type="compositionally biased region" description="Polar residues" evidence="1">
    <location>
        <begin position="633"/>
        <end position="648"/>
    </location>
</feature>
<feature type="compositionally biased region" description="Basic and acidic residues" evidence="1">
    <location>
        <begin position="2385"/>
        <end position="2401"/>
    </location>
</feature>
<feature type="compositionally biased region" description="Basic and acidic residues" evidence="1">
    <location>
        <begin position="2056"/>
        <end position="2065"/>
    </location>
</feature>
<feature type="region of interest" description="Disordered" evidence="1">
    <location>
        <begin position="2615"/>
        <end position="2655"/>
    </location>
</feature>
<feature type="compositionally biased region" description="Acidic residues" evidence="1">
    <location>
        <begin position="2374"/>
        <end position="2384"/>
    </location>
</feature>
<feature type="region of interest" description="Disordered" evidence="1">
    <location>
        <begin position="1161"/>
        <end position="1184"/>
    </location>
</feature>
<feature type="compositionally biased region" description="Low complexity" evidence="1">
    <location>
        <begin position="133"/>
        <end position="153"/>
    </location>
</feature>